<reference evidence="3" key="1">
    <citation type="submission" date="2015-05" db="EMBL/GenBank/DDBJ databases">
        <authorList>
            <person name="Fogelqvist Johan"/>
        </authorList>
    </citation>
    <scope>NUCLEOTIDE SEQUENCE [LARGE SCALE GENOMIC DNA]</scope>
</reference>
<dbReference type="Proteomes" id="UP000045706">
    <property type="component" value="Unassembled WGS sequence"/>
</dbReference>
<proteinExistence type="predicted"/>
<feature type="compositionally biased region" description="Low complexity" evidence="1">
    <location>
        <begin position="49"/>
        <end position="61"/>
    </location>
</feature>
<name>A0A0G4KJ63_VERLO</name>
<feature type="compositionally biased region" description="Basic and acidic residues" evidence="1">
    <location>
        <begin position="1"/>
        <end position="12"/>
    </location>
</feature>
<evidence type="ECO:0000313" key="2">
    <source>
        <dbReference type="EMBL" id="CRK03278.1"/>
    </source>
</evidence>
<dbReference type="EMBL" id="CVQI01000892">
    <property type="protein sequence ID" value="CRK03278.1"/>
    <property type="molecule type" value="Genomic_DNA"/>
</dbReference>
<gene>
    <name evidence="2" type="ORF">BN1723_017123</name>
</gene>
<evidence type="ECO:0000256" key="1">
    <source>
        <dbReference type="SAM" id="MobiDB-lite"/>
    </source>
</evidence>
<evidence type="ECO:0000313" key="3">
    <source>
        <dbReference type="Proteomes" id="UP000045706"/>
    </source>
</evidence>
<sequence length="69" mass="7613">MSSPEQRRILESDREDEGQSSADERTGIFTRGADRNYQSISPMTATPVLGPRTTGLTRTRTPLPPTPPK</sequence>
<feature type="region of interest" description="Disordered" evidence="1">
    <location>
        <begin position="1"/>
        <end position="69"/>
    </location>
</feature>
<protein>
    <submittedName>
        <fullName evidence="2">Uncharacterized protein</fullName>
    </submittedName>
</protein>
<accession>A0A0G4KJ63</accession>
<organism evidence="2 3">
    <name type="scientific">Verticillium longisporum</name>
    <name type="common">Verticillium dahliae var. longisporum</name>
    <dbReference type="NCBI Taxonomy" id="100787"/>
    <lineage>
        <taxon>Eukaryota</taxon>
        <taxon>Fungi</taxon>
        <taxon>Dikarya</taxon>
        <taxon>Ascomycota</taxon>
        <taxon>Pezizomycotina</taxon>
        <taxon>Sordariomycetes</taxon>
        <taxon>Hypocreomycetidae</taxon>
        <taxon>Glomerellales</taxon>
        <taxon>Plectosphaerellaceae</taxon>
        <taxon>Verticillium</taxon>
    </lineage>
</organism>
<dbReference type="AlphaFoldDB" id="A0A0G4KJ63"/>